<proteinExistence type="predicted"/>
<dbReference type="InterPro" id="IPR003737">
    <property type="entry name" value="GlcNAc_PI_deacetylase-related"/>
</dbReference>
<dbReference type="PANTHER" id="PTHR12993:SF29">
    <property type="entry name" value="BLR3841 PROTEIN"/>
    <property type="match status" value="1"/>
</dbReference>
<protein>
    <submittedName>
        <fullName evidence="1">PIG-L family deacetylase</fullName>
    </submittedName>
</protein>
<name>A0A7H9BXF4_PARPN</name>
<evidence type="ECO:0000313" key="1">
    <source>
        <dbReference type="EMBL" id="QLH16104.1"/>
    </source>
</evidence>
<dbReference type="Pfam" id="PF02585">
    <property type="entry name" value="PIG-L"/>
    <property type="match status" value="1"/>
</dbReference>
<dbReference type="AlphaFoldDB" id="A0A7H9BXF4"/>
<dbReference type="SUPFAM" id="SSF102588">
    <property type="entry name" value="LmbE-like"/>
    <property type="match status" value="1"/>
</dbReference>
<dbReference type="GO" id="GO:0016811">
    <property type="term" value="F:hydrolase activity, acting on carbon-nitrogen (but not peptide) bonds, in linear amides"/>
    <property type="evidence" value="ECO:0007669"/>
    <property type="project" value="TreeGrafter"/>
</dbReference>
<reference evidence="1 2" key="1">
    <citation type="submission" date="2020-07" db="EMBL/GenBank/DDBJ databases">
        <title>The complete genome of Paracoccus pantotrophus ACCC 10489.</title>
        <authorList>
            <person name="Si Y."/>
        </authorList>
    </citation>
    <scope>NUCLEOTIDE SEQUENCE [LARGE SCALE GENOMIC DNA]</scope>
    <source>
        <strain evidence="1 2">ACCC10489</strain>
    </source>
</reference>
<dbReference type="Gene3D" id="3.40.50.10320">
    <property type="entry name" value="LmbE-like"/>
    <property type="match status" value="1"/>
</dbReference>
<gene>
    <name evidence="1" type="ORF">HYQ43_18560</name>
</gene>
<dbReference type="InterPro" id="IPR024078">
    <property type="entry name" value="LmbE-like_dom_sf"/>
</dbReference>
<evidence type="ECO:0000313" key="2">
    <source>
        <dbReference type="Proteomes" id="UP000509322"/>
    </source>
</evidence>
<accession>A0A7H9BXF4</accession>
<dbReference type="EMBL" id="CP058690">
    <property type="protein sequence ID" value="QLH16104.1"/>
    <property type="molecule type" value="Genomic_DNA"/>
</dbReference>
<sequence>MDIADGGAVVILAPHADDETLGCGQLIAALSEAGVTVQVIVVTDGAASHRNSRIWPPARLAALRAGEVRRAVAVLGNGKAPEPCLLGYPDLAAPDDPPGRAEAVDRIDALMPPKTTALLATWQGDPHPDHQRVARIAALLSRRRPAMRHWAYPVWGRFEAGVPPQPMVSLHDPALLPRKAAALAAHRSQMSPLIADDPAGFTMPATLQQHFIDHPELFIDVG</sequence>
<dbReference type="PANTHER" id="PTHR12993">
    <property type="entry name" value="N-ACETYLGLUCOSAMINYL-PHOSPHATIDYLINOSITOL DE-N-ACETYLASE-RELATED"/>
    <property type="match status" value="1"/>
</dbReference>
<dbReference type="Proteomes" id="UP000509322">
    <property type="component" value="Chromosome 2"/>
</dbReference>
<dbReference type="RefSeq" id="WP_179921952.1">
    <property type="nucleotide sequence ID" value="NZ_CP058690.1"/>
</dbReference>
<organism evidence="1 2">
    <name type="scientific">Paracoccus pantotrophus</name>
    <name type="common">Thiosphaera pantotropha</name>
    <dbReference type="NCBI Taxonomy" id="82367"/>
    <lineage>
        <taxon>Bacteria</taxon>
        <taxon>Pseudomonadati</taxon>
        <taxon>Pseudomonadota</taxon>
        <taxon>Alphaproteobacteria</taxon>
        <taxon>Rhodobacterales</taxon>
        <taxon>Paracoccaceae</taxon>
        <taxon>Paracoccus</taxon>
    </lineage>
</organism>